<gene>
    <name evidence="5" type="ORF">PG991_005749</name>
</gene>
<evidence type="ECO:0000256" key="2">
    <source>
        <dbReference type="ARBA" id="ARBA00009349"/>
    </source>
</evidence>
<dbReference type="InterPro" id="IPR006151">
    <property type="entry name" value="Shikm_DH/Glu-tRNA_Rdtase"/>
</dbReference>
<dbReference type="PANTHER" id="PTHR21090:SF17">
    <property type="entry name" value="QUINATE REPRESSOR PROTEIN"/>
    <property type="match status" value="1"/>
</dbReference>
<dbReference type="Gene3D" id="3.40.50.720">
    <property type="entry name" value="NAD(P)-binding Rossmann-like Domain"/>
    <property type="match status" value="1"/>
</dbReference>
<dbReference type="CDD" id="cd00502">
    <property type="entry name" value="DHQase_I"/>
    <property type="match status" value="1"/>
</dbReference>
<dbReference type="PANTHER" id="PTHR21090">
    <property type="entry name" value="AROM/DEHYDROQUINATE SYNTHASE"/>
    <property type="match status" value="1"/>
</dbReference>
<dbReference type="SUPFAM" id="SSF51735">
    <property type="entry name" value="NAD(P)-binding Rossmann-fold domains"/>
    <property type="match status" value="1"/>
</dbReference>
<evidence type="ECO:0008006" key="7">
    <source>
        <dbReference type="Google" id="ProtNLM"/>
    </source>
</evidence>
<evidence type="ECO:0000259" key="3">
    <source>
        <dbReference type="Pfam" id="PF01488"/>
    </source>
</evidence>
<name>A0ABR1SBJ6_9PEZI</name>
<dbReference type="Gene3D" id="3.20.20.70">
    <property type="entry name" value="Aldolase class I"/>
    <property type="match status" value="1"/>
</dbReference>
<dbReference type="InterPro" id="IPR027417">
    <property type="entry name" value="P-loop_NTPase"/>
</dbReference>
<keyword evidence="6" id="KW-1185">Reference proteome</keyword>
<dbReference type="EMBL" id="JAQQWI010000007">
    <property type="protein sequence ID" value="KAK8028693.1"/>
    <property type="molecule type" value="Genomic_DNA"/>
</dbReference>
<dbReference type="InterPro" id="IPR036291">
    <property type="entry name" value="NAD(P)-bd_dom_sf"/>
</dbReference>
<evidence type="ECO:0000313" key="5">
    <source>
        <dbReference type="EMBL" id="KAK8028693.1"/>
    </source>
</evidence>
<dbReference type="Gene3D" id="3.40.50.300">
    <property type="entry name" value="P-loop containing nucleotide triphosphate hydrolases"/>
    <property type="match status" value="1"/>
</dbReference>
<dbReference type="Pfam" id="PF01202">
    <property type="entry name" value="SKI"/>
    <property type="match status" value="1"/>
</dbReference>
<feature type="domain" description="Shikimate dehydrogenase substrate binding N-terminal" evidence="4">
    <location>
        <begin position="498"/>
        <end position="577"/>
    </location>
</feature>
<dbReference type="SUPFAM" id="SSF53223">
    <property type="entry name" value="Aminoacid dehydrogenase-like, N-terminal domain"/>
    <property type="match status" value="1"/>
</dbReference>
<dbReference type="SUPFAM" id="SSF52540">
    <property type="entry name" value="P-loop containing nucleoside triphosphate hydrolases"/>
    <property type="match status" value="1"/>
</dbReference>
<dbReference type="InterPro" id="IPR013785">
    <property type="entry name" value="Aldolase_TIM"/>
</dbReference>
<dbReference type="Pfam" id="PF01488">
    <property type="entry name" value="Shikimate_DH"/>
    <property type="match status" value="1"/>
</dbReference>
<dbReference type="Pfam" id="PF01487">
    <property type="entry name" value="DHquinase_I"/>
    <property type="match status" value="1"/>
</dbReference>
<dbReference type="InterPro" id="IPR013708">
    <property type="entry name" value="Shikimate_DH-bd_N"/>
</dbReference>
<comment type="similarity">
    <text evidence="2">In the N-terminal section; belongs to the shikimate kinase family.</text>
</comment>
<evidence type="ECO:0000256" key="1">
    <source>
        <dbReference type="ARBA" id="ARBA00006477"/>
    </source>
</evidence>
<comment type="caution">
    <text evidence="5">The sequence shown here is derived from an EMBL/GenBank/DDBJ whole genome shotgun (WGS) entry which is preliminary data.</text>
</comment>
<dbReference type="InterPro" id="IPR046346">
    <property type="entry name" value="Aminoacid_DH-like_N_sf"/>
</dbReference>
<organism evidence="5 6">
    <name type="scientific">Apiospora marii</name>
    <dbReference type="NCBI Taxonomy" id="335849"/>
    <lineage>
        <taxon>Eukaryota</taxon>
        <taxon>Fungi</taxon>
        <taxon>Dikarya</taxon>
        <taxon>Ascomycota</taxon>
        <taxon>Pezizomycotina</taxon>
        <taxon>Sordariomycetes</taxon>
        <taxon>Xylariomycetidae</taxon>
        <taxon>Amphisphaeriales</taxon>
        <taxon>Apiosporaceae</taxon>
        <taxon>Apiospora</taxon>
    </lineage>
</organism>
<reference evidence="5 6" key="1">
    <citation type="submission" date="2023-01" db="EMBL/GenBank/DDBJ databases">
        <title>Analysis of 21 Apiospora genomes using comparative genomics revels a genus with tremendous synthesis potential of carbohydrate active enzymes and secondary metabolites.</title>
        <authorList>
            <person name="Sorensen T."/>
        </authorList>
    </citation>
    <scope>NUCLEOTIDE SEQUENCE [LARGE SCALE GENOMIC DNA]</scope>
    <source>
        <strain evidence="5 6">CBS 20057</strain>
    </source>
</reference>
<dbReference type="InterPro" id="IPR031322">
    <property type="entry name" value="Shikimate/glucono_kinase"/>
</dbReference>
<dbReference type="Gene3D" id="3.40.50.10860">
    <property type="entry name" value="Leucine Dehydrogenase, chain A, domain 1"/>
    <property type="match status" value="1"/>
</dbReference>
<dbReference type="Pfam" id="PF08501">
    <property type="entry name" value="Shikimate_dh_N"/>
    <property type="match status" value="1"/>
</dbReference>
<sequence>MVSLVSPMARPYSSSISELVDKPSFAGDVVPNLRSFHPDATIVLVGCRGAGKRTLGFIGATYLHRRLLTEDHCFEQASGCTRAKYLEQYGREAFQNQMANTLAQVLHSNRTNCIMECSMATLYPGTQELLRQYAETNPVIYVHRDKEDIYRLLKLQAPDAERLFAVDQKHRECTNLEYFSLLDTSGEEHEDQQPSTRSISTGARLLQVKTDFAKFLDLITGRSSTRSWVENPFSINAIPPEYRPYSYVLRLRLSTMLSQQLNLEKLESSGDAVEFIVDTWPDNILDVIATQVSLIRRRLDMPIVYHVEENPREERQRPQEERDSTDLKLIMHGLRLGIEYLSLDLERSESLVTQALTMRGRTKIIGNFTLRGVNAPKWTDESYIQRYLRSQALGCSVVRFARFCANDRDDNLRKLFLERIDALPDPKPQLAALEYSVFGSIISDIASSPKQSLKFQPVGHESTEASSREYLTGVNTTRGIIRNMFRLGRLQPLKFYTLGSKVYYSASPAMHRAAYDALMLSHTFDARQCSELEELDRIRCEPNFGGASLAAPFKVAMLSRVDHLSSHATAIGAVNTLLPLRGETDSILDHANARNRAGSTTKCYGDNTDWSAIMACLRRAISPRNAVQPSRTTGLVIGAGGMARAAIYALIKLGCRKIFIYNRTKANAEKVAEHFNTWATKQRLNSTQHHAGHICHVLESTTSEWPSGYQQPTMIVSCIASAGDRHGSVDFQVPSQWLKSPTGGVVVELAYEPLVTALIRQMRRVREGGSTSWFIVDGLDAVCEMAMEAFELMTGRQAPKTLMRRVCNETWEKNFAPFEPRR</sequence>
<evidence type="ECO:0000313" key="6">
    <source>
        <dbReference type="Proteomes" id="UP001396898"/>
    </source>
</evidence>
<dbReference type="InterPro" id="IPR001381">
    <property type="entry name" value="DHquinase_I"/>
</dbReference>
<evidence type="ECO:0000259" key="4">
    <source>
        <dbReference type="Pfam" id="PF08501"/>
    </source>
</evidence>
<proteinExistence type="inferred from homology"/>
<comment type="similarity">
    <text evidence="1">In the 2nd section; belongs to the type-I 3-dehydroquinase family.</text>
</comment>
<accession>A0ABR1SBJ6</accession>
<feature type="domain" description="Quinate/shikimate 5-dehydrogenase/glutamyl-tRNA reductase" evidence="3">
    <location>
        <begin position="632"/>
        <end position="705"/>
    </location>
</feature>
<protein>
    <recommendedName>
        <fullName evidence="7">Quinate repressor protein</fullName>
    </recommendedName>
</protein>
<dbReference type="CDD" id="cd01065">
    <property type="entry name" value="NAD_bind_Shikimate_DH"/>
    <property type="match status" value="1"/>
</dbReference>
<dbReference type="Proteomes" id="UP001396898">
    <property type="component" value="Unassembled WGS sequence"/>
</dbReference>